<dbReference type="Pfam" id="PF03102">
    <property type="entry name" value="NeuB"/>
    <property type="match status" value="1"/>
</dbReference>
<name>A0A6C1B3R5_9RHOO</name>
<dbReference type="SMART" id="SM00858">
    <property type="entry name" value="SAF"/>
    <property type="match status" value="1"/>
</dbReference>
<dbReference type="CDD" id="cd11615">
    <property type="entry name" value="SAF_NeuB_like"/>
    <property type="match status" value="1"/>
</dbReference>
<dbReference type="KEGG" id="azq:G3580_04530"/>
<dbReference type="InterPro" id="IPR036732">
    <property type="entry name" value="AFP_Neu5c_C_sf"/>
</dbReference>
<keyword evidence="3" id="KW-1185">Reference proteome</keyword>
<evidence type="ECO:0000313" key="2">
    <source>
        <dbReference type="EMBL" id="QID16970.1"/>
    </source>
</evidence>
<dbReference type="SUPFAM" id="SSF51269">
    <property type="entry name" value="AFP III-like domain"/>
    <property type="match status" value="1"/>
</dbReference>
<dbReference type="PANTHER" id="PTHR42966:SF1">
    <property type="entry name" value="SIALIC ACID SYNTHASE"/>
    <property type="match status" value="1"/>
</dbReference>
<proteinExistence type="predicted"/>
<dbReference type="InterPro" id="IPR006190">
    <property type="entry name" value="SAF_AFP_Neu5Ac"/>
</dbReference>
<dbReference type="PROSITE" id="PS50844">
    <property type="entry name" value="AFP_LIKE"/>
    <property type="match status" value="1"/>
</dbReference>
<dbReference type="Gene3D" id="3.20.20.70">
    <property type="entry name" value="Aldolase class I"/>
    <property type="match status" value="1"/>
</dbReference>
<protein>
    <recommendedName>
        <fullName evidence="1">AFP-like domain-containing protein</fullName>
    </recommendedName>
</protein>
<evidence type="ECO:0000259" key="1">
    <source>
        <dbReference type="PROSITE" id="PS50844"/>
    </source>
</evidence>
<organism evidence="2 3">
    <name type="scientific">Nitrogeniibacter mangrovi</name>
    <dbReference type="NCBI Taxonomy" id="2016596"/>
    <lineage>
        <taxon>Bacteria</taxon>
        <taxon>Pseudomonadati</taxon>
        <taxon>Pseudomonadota</taxon>
        <taxon>Betaproteobacteria</taxon>
        <taxon>Rhodocyclales</taxon>
        <taxon>Zoogloeaceae</taxon>
        <taxon>Nitrogeniibacter</taxon>
    </lineage>
</organism>
<dbReference type="AlphaFoldDB" id="A0A6C1B3R5"/>
<gene>
    <name evidence="2" type="ORF">G3580_04530</name>
</gene>
<dbReference type="GO" id="GO:0016051">
    <property type="term" value="P:carbohydrate biosynthetic process"/>
    <property type="evidence" value="ECO:0007669"/>
    <property type="project" value="InterPro"/>
</dbReference>
<dbReference type="InterPro" id="IPR057736">
    <property type="entry name" value="SAF_PseI/NeuA/NeuB"/>
</dbReference>
<dbReference type="Pfam" id="PF08666">
    <property type="entry name" value="SAF"/>
    <property type="match status" value="1"/>
</dbReference>
<dbReference type="SUPFAM" id="SSF51569">
    <property type="entry name" value="Aldolase"/>
    <property type="match status" value="1"/>
</dbReference>
<dbReference type="Gene3D" id="3.90.1210.10">
    <property type="entry name" value="Antifreeze-like/N-acetylneuraminic acid synthase C-terminal domain"/>
    <property type="match status" value="1"/>
</dbReference>
<dbReference type="InterPro" id="IPR013132">
    <property type="entry name" value="PseI/NeuA/B-like_N"/>
</dbReference>
<sequence length="343" mass="37394">MGLMRIGNRIVGEGRAALMFAEEGQANQGDAAVAMRMSQLAADCMADGIEFQFFLADDMYIRTDPGYDIYKSRELSATEIRDIISHAQACGLLCQVAGLSPAIIELCAEAGADVFCVNATDLTNPKIIDAVTSTGKPFWLATLMGTMDEIDWAVNHALGRGCSNVGLLHGQHVMSSDTTRGVPPELLQLDCIELFKRRYGLVTGFVDHTATRFVPALAVAKGAALITKHLAPDQDWRGPDWVVCLDPEGWKESKWMLDYASASSGASKEISQMEFKDRSVHRRGLFTRHALPAGHVLEPADLVALRPGKGGVDPKMLSEMVGRSLGRPLDAQHQIQWDDLAQR</sequence>
<dbReference type="GO" id="GO:0047444">
    <property type="term" value="F:N-acylneuraminate-9-phosphate synthase activity"/>
    <property type="evidence" value="ECO:0007669"/>
    <property type="project" value="TreeGrafter"/>
</dbReference>
<feature type="domain" description="AFP-like" evidence="1">
    <location>
        <begin position="284"/>
        <end position="343"/>
    </location>
</feature>
<dbReference type="EMBL" id="CP048836">
    <property type="protein sequence ID" value="QID16970.1"/>
    <property type="molecule type" value="Genomic_DNA"/>
</dbReference>
<evidence type="ECO:0000313" key="3">
    <source>
        <dbReference type="Proteomes" id="UP000501991"/>
    </source>
</evidence>
<dbReference type="InterPro" id="IPR013974">
    <property type="entry name" value="SAF"/>
</dbReference>
<dbReference type="InterPro" id="IPR013785">
    <property type="entry name" value="Aldolase_TIM"/>
</dbReference>
<reference evidence="2 3" key="1">
    <citation type="submission" date="2020-02" db="EMBL/GenBank/DDBJ databases">
        <title>Nitrogenibacter mangrovi gen. nov., sp. nov. isolated from mangrove sediment, a denitrifying betaproteobacterium.</title>
        <authorList>
            <person name="Liao H."/>
            <person name="Tian Y."/>
        </authorList>
    </citation>
    <scope>NUCLEOTIDE SEQUENCE [LARGE SCALE GENOMIC DNA]</scope>
    <source>
        <strain evidence="2 3">M9-3-2</strain>
    </source>
</reference>
<dbReference type="Proteomes" id="UP000501991">
    <property type="component" value="Chromosome"/>
</dbReference>
<dbReference type="RefSeq" id="WP_173764136.1">
    <property type="nucleotide sequence ID" value="NZ_CP048836.1"/>
</dbReference>
<accession>A0A6C1B3R5</accession>
<dbReference type="InterPro" id="IPR051690">
    <property type="entry name" value="PseI-like"/>
</dbReference>
<dbReference type="PANTHER" id="PTHR42966">
    <property type="entry name" value="N-ACETYLNEURAMINATE SYNTHASE"/>
    <property type="match status" value="1"/>
</dbReference>